<evidence type="ECO:0000256" key="6">
    <source>
        <dbReference type="ARBA" id="ARBA00023034"/>
    </source>
</evidence>
<dbReference type="PANTHER" id="PTHR21311">
    <property type="entry name" value="CONSERVED OLIGOMERIC GOLGI COMPLEX COMPONENT 8"/>
    <property type="match status" value="1"/>
</dbReference>
<dbReference type="GO" id="GO:0017119">
    <property type="term" value="C:Golgi transport complex"/>
    <property type="evidence" value="ECO:0007669"/>
    <property type="project" value="InterPro"/>
</dbReference>
<dbReference type="EMBL" id="KV427614">
    <property type="protein sequence ID" value="KZT08761.1"/>
    <property type="molecule type" value="Genomic_DNA"/>
</dbReference>
<dbReference type="SUPFAM" id="SSF74788">
    <property type="entry name" value="Cullin repeat-like"/>
    <property type="match status" value="1"/>
</dbReference>
<dbReference type="Pfam" id="PF04124">
    <property type="entry name" value="Dor1"/>
    <property type="match status" value="1"/>
</dbReference>
<dbReference type="AlphaFoldDB" id="A0A165FCH9"/>
<dbReference type="InterPro" id="IPR016159">
    <property type="entry name" value="Cullin_repeat-like_dom_sf"/>
</dbReference>
<evidence type="ECO:0000256" key="1">
    <source>
        <dbReference type="ARBA" id="ARBA00004395"/>
    </source>
</evidence>
<evidence type="ECO:0000313" key="9">
    <source>
        <dbReference type="EMBL" id="KZT08761.1"/>
    </source>
</evidence>
<evidence type="ECO:0000256" key="5">
    <source>
        <dbReference type="ARBA" id="ARBA00022927"/>
    </source>
</evidence>
<evidence type="ECO:0000313" key="10">
    <source>
        <dbReference type="Proteomes" id="UP000076871"/>
    </source>
</evidence>
<name>A0A165FCH9_9APHY</name>
<dbReference type="GO" id="GO:0015031">
    <property type="term" value="P:protein transport"/>
    <property type="evidence" value="ECO:0007669"/>
    <property type="project" value="UniProtKB-KW"/>
</dbReference>
<reference evidence="9 10" key="1">
    <citation type="journal article" date="2016" name="Mol. Biol. Evol.">
        <title>Comparative Genomics of Early-Diverging Mushroom-Forming Fungi Provides Insights into the Origins of Lignocellulose Decay Capabilities.</title>
        <authorList>
            <person name="Nagy L.G."/>
            <person name="Riley R."/>
            <person name="Tritt A."/>
            <person name="Adam C."/>
            <person name="Daum C."/>
            <person name="Floudas D."/>
            <person name="Sun H."/>
            <person name="Yadav J.S."/>
            <person name="Pangilinan J."/>
            <person name="Larsson K.H."/>
            <person name="Matsuura K."/>
            <person name="Barry K."/>
            <person name="Labutti K."/>
            <person name="Kuo R."/>
            <person name="Ohm R.A."/>
            <person name="Bhattacharya S.S."/>
            <person name="Shirouzu T."/>
            <person name="Yoshinaga Y."/>
            <person name="Martin F.M."/>
            <person name="Grigoriev I.V."/>
            <person name="Hibbett D.S."/>
        </authorList>
    </citation>
    <scope>NUCLEOTIDE SEQUENCE [LARGE SCALE GENOMIC DNA]</scope>
    <source>
        <strain evidence="9 10">93-53</strain>
    </source>
</reference>
<dbReference type="InParanoid" id="A0A165FCH9"/>
<evidence type="ECO:0000256" key="8">
    <source>
        <dbReference type="ARBA" id="ARBA00031347"/>
    </source>
</evidence>
<keyword evidence="7" id="KW-0472">Membrane</keyword>
<accession>A0A165FCH9</accession>
<dbReference type="Proteomes" id="UP000076871">
    <property type="component" value="Unassembled WGS sequence"/>
</dbReference>
<evidence type="ECO:0000256" key="3">
    <source>
        <dbReference type="ARBA" id="ARBA00020983"/>
    </source>
</evidence>
<dbReference type="GeneID" id="63829336"/>
<keyword evidence="5" id="KW-0653">Protein transport</keyword>
<gene>
    <name evidence="9" type="ORF">LAESUDRAFT_757475</name>
</gene>
<comment type="subcellular location">
    <subcellularLocation>
        <location evidence="1">Golgi apparatus membrane</location>
        <topology evidence="1">Peripheral membrane protein</topology>
    </subcellularLocation>
</comment>
<dbReference type="RefSeq" id="XP_040766501.1">
    <property type="nucleotide sequence ID" value="XM_040912308.1"/>
</dbReference>
<organism evidence="9 10">
    <name type="scientific">Laetiporus sulphureus 93-53</name>
    <dbReference type="NCBI Taxonomy" id="1314785"/>
    <lineage>
        <taxon>Eukaryota</taxon>
        <taxon>Fungi</taxon>
        <taxon>Dikarya</taxon>
        <taxon>Basidiomycota</taxon>
        <taxon>Agaricomycotina</taxon>
        <taxon>Agaricomycetes</taxon>
        <taxon>Polyporales</taxon>
        <taxon>Laetiporus</taxon>
    </lineage>
</organism>
<proteinExistence type="inferred from homology"/>
<keyword evidence="6" id="KW-0333">Golgi apparatus</keyword>
<dbReference type="GO" id="GO:0006891">
    <property type="term" value="P:intra-Golgi vesicle-mediated transport"/>
    <property type="evidence" value="ECO:0007669"/>
    <property type="project" value="TreeGrafter"/>
</dbReference>
<evidence type="ECO:0000256" key="2">
    <source>
        <dbReference type="ARBA" id="ARBA00006419"/>
    </source>
</evidence>
<dbReference type="OrthoDB" id="1661054at2759"/>
<dbReference type="PANTHER" id="PTHR21311:SF0">
    <property type="entry name" value="CONSERVED OLIGOMERIC GOLGI COMPLEX SUBUNIT 8"/>
    <property type="match status" value="1"/>
</dbReference>
<dbReference type="InterPro" id="IPR007255">
    <property type="entry name" value="COG8"/>
</dbReference>
<dbReference type="STRING" id="1314785.A0A165FCH9"/>
<keyword evidence="10" id="KW-1185">Reference proteome</keyword>
<protein>
    <recommendedName>
        <fullName evidence="3">Conserved oligomeric Golgi complex subunit 8</fullName>
    </recommendedName>
    <alternativeName>
        <fullName evidence="8">Component of oligomeric Golgi complex 8</fullName>
    </alternativeName>
</protein>
<keyword evidence="4" id="KW-0813">Transport</keyword>
<evidence type="ECO:0000256" key="7">
    <source>
        <dbReference type="ARBA" id="ARBA00023136"/>
    </source>
</evidence>
<comment type="similarity">
    <text evidence="2">Belongs to the COG8 family.</text>
</comment>
<evidence type="ECO:0000256" key="4">
    <source>
        <dbReference type="ARBA" id="ARBA00022448"/>
    </source>
</evidence>
<dbReference type="GO" id="GO:0000139">
    <property type="term" value="C:Golgi membrane"/>
    <property type="evidence" value="ECO:0007669"/>
    <property type="project" value="UniProtKB-SubCell"/>
</dbReference>
<sequence length="224" mass="24766">MQRATSQNSPLFLSLNCKLSRPKLSSSSAQLTNALTTLCYTSYPTFLSIHATISTLTSSLSSLSSSLDALISSLPALENSARSFAEDTREIQKERRKAAFVLEHHDKLYDVLSLPLLLDSCVRNHSYTDVLLANHSNSLSQRFPSNPLVQSVKAECDARVQAMLGQLLRMLIEQAKLPGLFRAAGFLRKMDVLTEPELALAFLTGRGTYLESLFKTVEIEKKAI</sequence>